<dbReference type="Proteomes" id="UP000235093">
    <property type="component" value="Unassembled WGS sequence"/>
</dbReference>
<keyword evidence="1 4" id="KW-0378">Hydrolase</keyword>
<dbReference type="EMBL" id="NIHT01000003">
    <property type="protein sequence ID" value="PLT77050.1"/>
    <property type="molecule type" value="Genomic_DNA"/>
</dbReference>
<dbReference type="InterPro" id="IPR029058">
    <property type="entry name" value="AB_hydrolase_fold"/>
</dbReference>
<organism evidence="4 6">
    <name type="scientific">Mediterraneibacter gnavus</name>
    <name type="common">Ruminococcus gnavus</name>
    <dbReference type="NCBI Taxonomy" id="33038"/>
    <lineage>
        <taxon>Bacteria</taxon>
        <taxon>Bacillati</taxon>
        <taxon>Bacillota</taxon>
        <taxon>Clostridia</taxon>
        <taxon>Lachnospirales</taxon>
        <taxon>Lachnospiraceae</taxon>
        <taxon>Mediterraneibacter</taxon>
    </lineage>
</organism>
<evidence type="ECO:0000313" key="6">
    <source>
        <dbReference type="Proteomes" id="UP000235093"/>
    </source>
</evidence>
<dbReference type="AlphaFoldDB" id="A0A2N5PPH4"/>
<evidence type="ECO:0000256" key="1">
    <source>
        <dbReference type="ARBA" id="ARBA00022801"/>
    </source>
</evidence>
<evidence type="ECO:0000313" key="4">
    <source>
        <dbReference type="EMBL" id="PLT77050.1"/>
    </source>
</evidence>
<dbReference type="Pfam" id="PF20434">
    <property type="entry name" value="BD-FAE"/>
    <property type="match status" value="1"/>
</dbReference>
<proteinExistence type="predicted"/>
<dbReference type="InterPro" id="IPR050300">
    <property type="entry name" value="GDXG_lipolytic_enzyme"/>
</dbReference>
<dbReference type="Proteomes" id="UP000234891">
    <property type="component" value="Unassembled WGS sequence"/>
</dbReference>
<protein>
    <submittedName>
        <fullName evidence="4">Alpha/beta hydrolase</fullName>
    </submittedName>
</protein>
<dbReference type="GO" id="GO:0016787">
    <property type="term" value="F:hydrolase activity"/>
    <property type="evidence" value="ECO:0007669"/>
    <property type="project" value="UniProtKB-KW"/>
</dbReference>
<dbReference type="PANTHER" id="PTHR48081:SF6">
    <property type="entry name" value="PEPTIDASE S9 PROLYL OLIGOPEPTIDASE CATALYTIC DOMAIN-CONTAINING PROTEIN"/>
    <property type="match status" value="1"/>
</dbReference>
<dbReference type="PANTHER" id="PTHR48081">
    <property type="entry name" value="AB HYDROLASE SUPERFAMILY PROTEIN C4A8.06C"/>
    <property type="match status" value="1"/>
</dbReference>
<dbReference type="EMBL" id="NIHS01000005">
    <property type="protein sequence ID" value="PLT73913.1"/>
    <property type="molecule type" value="Genomic_DNA"/>
</dbReference>
<name>A0A2N5PPH4_MEDGN</name>
<dbReference type="Gene3D" id="3.40.50.1820">
    <property type="entry name" value="alpha/beta hydrolase"/>
    <property type="match status" value="1"/>
</dbReference>
<dbReference type="RefSeq" id="WP_024854228.1">
    <property type="nucleotide sequence ID" value="NZ_NIHS01000005.1"/>
</dbReference>
<evidence type="ECO:0000259" key="2">
    <source>
        <dbReference type="Pfam" id="PF20434"/>
    </source>
</evidence>
<dbReference type="SUPFAM" id="SSF53474">
    <property type="entry name" value="alpha/beta-Hydrolases"/>
    <property type="match status" value="1"/>
</dbReference>
<feature type="domain" description="BD-FAE-like" evidence="2">
    <location>
        <begin position="35"/>
        <end position="220"/>
    </location>
</feature>
<accession>A0A2N5PPH4</accession>
<gene>
    <name evidence="4" type="ORF">CDL23_02475</name>
    <name evidence="3" type="ORF">CDL26_04340</name>
</gene>
<evidence type="ECO:0000313" key="3">
    <source>
        <dbReference type="EMBL" id="PLT73913.1"/>
    </source>
</evidence>
<evidence type="ECO:0000313" key="5">
    <source>
        <dbReference type="Proteomes" id="UP000234891"/>
    </source>
</evidence>
<comment type="caution">
    <text evidence="4">The sequence shown here is derived from an EMBL/GenBank/DDBJ whole genome shotgun (WGS) entry which is preliminary data.</text>
</comment>
<dbReference type="InterPro" id="IPR049492">
    <property type="entry name" value="BD-FAE-like_dom"/>
</dbReference>
<reference evidence="5 6" key="1">
    <citation type="journal article" date="2017" name="Genome Med.">
        <title>A novel Ruminococcus gnavus clade enriched in inflammatory bowel disease patients.</title>
        <authorList>
            <person name="Hall A.B."/>
            <person name="Yassour M."/>
            <person name="Sauk J."/>
            <person name="Garner A."/>
            <person name="Jiang X."/>
            <person name="Arthur T."/>
            <person name="Lagoudas G.K."/>
            <person name="Vatanen T."/>
            <person name="Fornelos N."/>
            <person name="Wilson R."/>
            <person name="Bertha M."/>
            <person name="Cohen M."/>
            <person name="Garber J."/>
            <person name="Khalili H."/>
            <person name="Gevers D."/>
            <person name="Ananthakrishnan A.N."/>
            <person name="Kugathasan S."/>
            <person name="Lander E.S."/>
            <person name="Blainey P."/>
            <person name="Vlamakis H."/>
            <person name="Xavier R.J."/>
            <person name="Huttenhower C."/>
        </authorList>
    </citation>
    <scope>NUCLEOTIDE SEQUENCE [LARGE SCALE GENOMIC DNA]</scope>
    <source>
        <strain evidence="3 5">RJX1124</strain>
        <strain evidence="4 6">RJX1125</strain>
    </source>
</reference>
<sequence length="273" mass="31150">MLHEKINLGNSGYGTRDAILTTYVQNNLEGVPARRRPAVIICPGGGYEYQSDRESEPIALEFLKRGYQAFILEYAILETEETKGLLPYPQMDLAKAVAYVKKNQELWNVDEERITILGCSAGGNLCALYSGFYQQDWFVKNTGYSREQMQVHAMILCYPVIDLRAGWPKEDDVRRRISAEEAWQGAQNLVTEQTPRTFIWHTNTDGTVPAENTLLFAQALLRRGVDSECHMYHRGCHGLSLANEQTKVRGEHLNPHVAGWFDIAFEWLEEFTE</sequence>